<reference evidence="2" key="1">
    <citation type="journal article" date="2022" name="Mol. Ecol. Resour.">
        <title>The genomes of chicory, endive, great burdock and yacon provide insights into Asteraceae palaeo-polyploidization history and plant inulin production.</title>
        <authorList>
            <person name="Fan W."/>
            <person name="Wang S."/>
            <person name="Wang H."/>
            <person name="Wang A."/>
            <person name="Jiang F."/>
            <person name="Liu H."/>
            <person name="Zhao H."/>
            <person name="Xu D."/>
            <person name="Zhang Y."/>
        </authorList>
    </citation>
    <scope>NUCLEOTIDE SEQUENCE [LARGE SCALE GENOMIC DNA]</scope>
    <source>
        <strain evidence="2">cv. Yunnan</strain>
    </source>
</reference>
<name>A0ACB9JSM9_9ASTR</name>
<protein>
    <submittedName>
        <fullName evidence="1">Uncharacterized protein</fullName>
    </submittedName>
</protein>
<evidence type="ECO:0000313" key="2">
    <source>
        <dbReference type="Proteomes" id="UP001056120"/>
    </source>
</evidence>
<evidence type="ECO:0000313" key="1">
    <source>
        <dbReference type="EMBL" id="KAI3822904.1"/>
    </source>
</evidence>
<gene>
    <name evidence="1" type="ORF">L1987_10505</name>
</gene>
<reference evidence="1 2" key="2">
    <citation type="journal article" date="2022" name="Mol. Ecol. Resour.">
        <title>The genomes of chicory, endive, great burdock and yacon provide insights into Asteraceae paleo-polyploidization history and plant inulin production.</title>
        <authorList>
            <person name="Fan W."/>
            <person name="Wang S."/>
            <person name="Wang H."/>
            <person name="Wang A."/>
            <person name="Jiang F."/>
            <person name="Liu H."/>
            <person name="Zhao H."/>
            <person name="Xu D."/>
            <person name="Zhang Y."/>
        </authorList>
    </citation>
    <scope>NUCLEOTIDE SEQUENCE [LARGE SCALE GENOMIC DNA]</scope>
    <source>
        <strain evidence="2">cv. Yunnan</strain>
        <tissue evidence="1">Leaves</tissue>
    </source>
</reference>
<accession>A0ACB9JSM9</accession>
<proteinExistence type="predicted"/>
<dbReference type="Proteomes" id="UP001056120">
    <property type="component" value="Linkage Group LG03"/>
</dbReference>
<comment type="caution">
    <text evidence="1">The sequence shown here is derived from an EMBL/GenBank/DDBJ whole genome shotgun (WGS) entry which is preliminary data.</text>
</comment>
<dbReference type="EMBL" id="CM042020">
    <property type="protein sequence ID" value="KAI3822904.1"/>
    <property type="molecule type" value="Genomic_DNA"/>
</dbReference>
<keyword evidence="2" id="KW-1185">Reference proteome</keyword>
<sequence>MNTHDDSSHKTHAPYLKPFFYNHQTTPLRHCSLLSTFQPPTLSPLHRPLELSSTAPPPTTTISPQASHIQNIGDLLAHSTICRTVSSSCAKSFMKFPPHHELRDLRQQRNR</sequence>
<organism evidence="1 2">
    <name type="scientific">Smallanthus sonchifolius</name>
    <dbReference type="NCBI Taxonomy" id="185202"/>
    <lineage>
        <taxon>Eukaryota</taxon>
        <taxon>Viridiplantae</taxon>
        <taxon>Streptophyta</taxon>
        <taxon>Embryophyta</taxon>
        <taxon>Tracheophyta</taxon>
        <taxon>Spermatophyta</taxon>
        <taxon>Magnoliopsida</taxon>
        <taxon>eudicotyledons</taxon>
        <taxon>Gunneridae</taxon>
        <taxon>Pentapetalae</taxon>
        <taxon>asterids</taxon>
        <taxon>campanulids</taxon>
        <taxon>Asterales</taxon>
        <taxon>Asteraceae</taxon>
        <taxon>Asteroideae</taxon>
        <taxon>Heliantheae alliance</taxon>
        <taxon>Millerieae</taxon>
        <taxon>Smallanthus</taxon>
    </lineage>
</organism>